<evidence type="ECO:0000256" key="1">
    <source>
        <dbReference type="SAM" id="MobiDB-lite"/>
    </source>
</evidence>
<dbReference type="HOGENOM" id="CLU_2622332_0_0_1"/>
<evidence type="ECO:0000313" key="4">
    <source>
        <dbReference type="Proteomes" id="UP000053820"/>
    </source>
</evidence>
<dbReference type="EMBL" id="KN840258">
    <property type="protein sequence ID" value="KIJ57571.1"/>
    <property type="molecule type" value="Genomic_DNA"/>
</dbReference>
<feature type="region of interest" description="Disordered" evidence="1">
    <location>
        <begin position="1"/>
        <end position="31"/>
    </location>
</feature>
<protein>
    <submittedName>
        <fullName evidence="3">Uncharacterized protein</fullName>
    </submittedName>
</protein>
<dbReference type="EMBL" id="KN840256">
    <property type="protein sequence ID" value="KIJ57577.1"/>
    <property type="molecule type" value="Genomic_DNA"/>
</dbReference>
<organism evidence="3 4">
    <name type="scientific">Hydnomerulius pinastri MD-312</name>
    <dbReference type="NCBI Taxonomy" id="994086"/>
    <lineage>
        <taxon>Eukaryota</taxon>
        <taxon>Fungi</taxon>
        <taxon>Dikarya</taxon>
        <taxon>Basidiomycota</taxon>
        <taxon>Agaricomycotina</taxon>
        <taxon>Agaricomycetes</taxon>
        <taxon>Agaricomycetidae</taxon>
        <taxon>Boletales</taxon>
        <taxon>Boletales incertae sedis</taxon>
        <taxon>Leucogyrophana</taxon>
    </lineage>
</organism>
<dbReference type="Proteomes" id="UP000053820">
    <property type="component" value="Unassembled WGS sequence"/>
</dbReference>
<proteinExistence type="predicted"/>
<reference evidence="3 4" key="1">
    <citation type="submission" date="2014-04" db="EMBL/GenBank/DDBJ databases">
        <title>Evolutionary Origins and Diversification of the Mycorrhizal Mutualists.</title>
        <authorList>
            <consortium name="DOE Joint Genome Institute"/>
            <consortium name="Mycorrhizal Genomics Consortium"/>
            <person name="Kohler A."/>
            <person name="Kuo A."/>
            <person name="Nagy L.G."/>
            <person name="Floudas D."/>
            <person name="Copeland A."/>
            <person name="Barry K.W."/>
            <person name="Cichocki N."/>
            <person name="Veneault-Fourrey C."/>
            <person name="LaButti K."/>
            <person name="Lindquist E.A."/>
            <person name="Lipzen A."/>
            <person name="Lundell T."/>
            <person name="Morin E."/>
            <person name="Murat C."/>
            <person name="Riley R."/>
            <person name="Ohm R."/>
            <person name="Sun H."/>
            <person name="Tunlid A."/>
            <person name="Henrissat B."/>
            <person name="Grigoriev I.V."/>
            <person name="Hibbett D.S."/>
            <person name="Martin F."/>
        </authorList>
    </citation>
    <scope>NUCLEOTIDE SEQUENCE [LARGE SCALE GENOMIC DNA]</scope>
    <source>
        <strain evidence="3 4">MD-312</strain>
    </source>
</reference>
<name>A0A0C2KJJ7_9AGAM</name>
<keyword evidence="4" id="KW-1185">Reference proteome</keyword>
<evidence type="ECO:0000313" key="3">
    <source>
        <dbReference type="EMBL" id="KIJ57577.1"/>
    </source>
</evidence>
<evidence type="ECO:0000313" key="2">
    <source>
        <dbReference type="EMBL" id="KIJ57571.1"/>
    </source>
</evidence>
<accession>A0A0C2KJJ7</accession>
<sequence>MSMRHPGASVHTLGRLEGSWKVGNGGEGEIESEQQVHSLGIQFQPQWAAQLVPHNLGSVPFDGTQSALCSGSRLKLAF</sequence>
<dbReference type="AlphaFoldDB" id="A0A0C2KJJ7"/>
<gene>
    <name evidence="3" type="ORF">HYDPIDRAFT_120541</name>
    <name evidence="2" type="ORF">HYDPIDRAFT_120543</name>
</gene>